<feature type="transmembrane region" description="Helical" evidence="6">
    <location>
        <begin position="12"/>
        <end position="32"/>
    </location>
</feature>
<feature type="transmembrane region" description="Helical" evidence="6">
    <location>
        <begin position="434"/>
        <end position="452"/>
    </location>
</feature>
<dbReference type="AlphaFoldDB" id="A0A1I0VWI9"/>
<sequence>MRTKKAIKNAKYNMFFYLLLSILTFVVKGTFIKELGNDINGLNSLLSSILNLINLAELGIGSAVMFALYKPVAEGNVKLIKGIMDLYRKMYAIAGVIMLVCGVLFIPFLGIFTKGQVPMGDVIVYYLIYLINTSFSYFFSHKLTLLYVYQENYTIYKYDGIFKILKNLIQLAVLYKFKSYKGFLIVETVCNILYYSVINRIINKNYKHVLECEGTLDISTKQGIYTNLKALALHKIGGFVVFGTDYMVMAYFVTLTNLGTYSNYLMIITFFGSLISKIFESVMSSIGNLISSSSEEKTYTVFKRLFFFNFWVVCFISISIYNTMHNFIHLWVGDLYLDNIVLALMIVSFFITNMRPSLEKFKEAAGIYKEDRFAPIFEALINFVVSIILARWFGIAGVIIGTITSSLAVVFWIRPVLVYRIVFKRNVSGYFYNYFKKTVITIIILVTSNFLMNKIPLSFGIGSFVIKCMFNVVYINVFLFILYRKTPEFIYFKDLILSKIKSIKS</sequence>
<feature type="transmembrane region" description="Helical" evidence="6">
    <location>
        <begin position="123"/>
        <end position="140"/>
    </location>
</feature>
<dbReference type="InterPro" id="IPR050833">
    <property type="entry name" value="Poly_Biosynth_Transport"/>
</dbReference>
<evidence type="ECO:0008006" key="9">
    <source>
        <dbReference type="Google" id="ProtNLM"/>
    </source>
</evidence>
<accession>A0A1I0VWI9</accession>
<dbReference type="OrthoDB" id="8609648at2"/>
<evidence type="ECO:0000313" key="8">
    <source>
        <dbReference type="Proteomes" id="UP000198619"/>
    </source>
</evidence>
<dbReference type="GO" id="GO:0005886">
    <property type="term" value="C:plasma membrane"/>
    <property type="evidence" value="ECO:0007669"/>
    <property type="project" value="UniProtKB-SubCell"/>
</dbReference>
<proteinExistence type="predicted"/>
<comment type="subcellular location">
    <subcellularLocation>
        <location evidence="1">Cell membrane</location>
        <topology evidence="1">Multi-pass membrane protein</topology>
    </subcellularLocation>
</comment>
<feature type="transmembrane region" description="Helical" evidence="6">
    <location>
        <begin position="261"/>
        <end position="280"/>
    </location>
</feature>
<feature type="transmembrane region" description="Helical" evidence="6">
    <location>
        <begin position="373"/>
        <end position="393"/>
    </location>
</feature>
<keyword evidence="4 6" id="KW-1133">Transmembrane helix</keyword>
<feature type="transmembrane region" description="Helical" evidence="6">
    <location>
        <begin position="301"/>
        <end position="321"/>
    </location>
</feature>
<evidence type="ECO:0000313" key="7">
    <source>
        <dbReference type="EMBL" id="SFA80558.1"/>
    </source>
</evidence>
<dbReference type="Proteomes" id="UP000198619">
    <property type="component" value="Unassembled WGS sequence"/>
</dbReference>
<organism evidence="7 8">
    <name type="scientific">Clostridium frigidicarnis</name>
    <dbReference type="NCBI Taxonomy" id="84698"/>
    <lineage>
        <taxon>Bacteria</taxon>
        <taxon>Bacillati</taxon>
        <taxon>Bacillota</taxon>
        <taxon>Clostridia</taxon>
        <taxon>Eubacteriales</taxon>
        <taxon>Clostridiaceae</taxon>
        <taxon>Clostridium</taxon>
    </lineage>
</organism>
<feature type="transmembrane region" description="Helical" evidence="6">
    <location>
        <begin position="464"/>
        <end position="483"/>
    </location>
</feature>
<reference evidence="7 8" key="1">
    <citation type="submission" date="2016-10" db="EMBL/GenBank/DDBJ databases">
        <authorList>
            <person name="de Groot N.N."/>
        </authorList>
    </citation>
    <scope>NUCLEOTIDE SEQUENCE [LARGE SCALE GENOMIC DNA]</scope>
    <source>
        <strain evidence="7 8">DSM 12271</strain>
    </source>
</reference>
<feature type="transmembrane region" description="Helical" evidence="6">
    <location>
        <begin position="327"/>
        <end position="352"/>
    </location>
</feature>
<dbReference type="EMBL" id="FOKI01000003">
    <property type="protein sequence ID" value="SFA80558.1"/>
    <property type="molecule type" value="Genomic_DNA"/>
</dbReference>
<dbReference type="STRING" id="84698.SAMN04488528_100374"/>
<evidence type="ECO:0000256" key="1">
    <source>
        <dbReference type="ARBA" id="ARBA00004651"/>
    </source>
</evidence>
<keyword evidence="5 6" id="KW-0472">Membrane</keyword>
<keyword evidence="8" id="KW-1185">Reference proteome</keyword>
<keyword evidence="2" id="KW-1003">Cell membrane</keyword>
<dbReference type="PANTHER" id="PTHR30250">
    <property type="entry name" value="PST FAMILY PREDICTED COLANIC ACID TRANSPORTER"/>
    <property type="match status" value="1"/>
</dbReference>
<feature type="transmembrane region" description="Helical" evidence="6">
    <location>
        <begin position="236"/>
        <end position="255"/>
    </location>
</feature>
<dbReference type="RefSeq" id="WP_090038605.1">
    <property type="nucleotide sequence ID" value="NZ_FOKI01000003.1"/>
</dbReference>
<evidence type="ECO:0000256" key="5">
    <source>
        <dbReference type="ARBA" id="ARBA00023136"/>
    </source>
</evidence>
<feature type="transmembrane region" description="Helical" evidence="6">
    <location>
        <begin position="399"/>
        <end position="422"/>
    </location>
</feature>
<evidence type="ECO:0000256" key="3">
    <source>
        <dbReference type="ARBA" id="ARBA00022692"/>
    </source>
</evidence>
<evidence type="ECO:0000256" key="6">
    <source>
        <dbReference type="SAM" id="Phobius"/>
    </source>
</evidence>
<name>A0A1I0VWI9_9CLOT</name>
<gene>
    <name evidence="7" type="ORF">SAMN04488528_100374</name>
</gene>
<protein>
    <recommendedName>
        <fullName evidence="9">Membrane protein involved in the export of O-antigen and teichoic acid</fullName>
    </recommendedName>
</protein>
<feature type="transmembrane region" description="Helical" evidence="6">
    <location>
        <begin position="90"/>
        <end position="111"/>
    </location>
</feature>
<evidence type="ECO:0000256" key="4">
    <source>
        <dbReference type="ARBA" id="ARBA00022989"/>
    </source>
</evidence>
<evidence type="ECO:0000256" key="2">
    <source>
        <dbReference type="ARBA" id="ARBA00022475"/>
    </source>
</evidence>
<keyword evidence="3 6" id="KW-0812">Transmembrane</keyword>
<feature type="transmembrane region" description="Helical" evidence="6">
    <location>
        <begin position="44"/>
        <end position="69"/>
    </location>
</feature>
<dbReference type="PANTHER" id="PTHR30250:SF26">
    <property type="entry name" value="PSMA PROTEIN"/>
    <property type="match status" value="1"/>
</dbReference>